<reference evidence="3" key="1">
    <citation type="submission" date="2023-02" db="EMBL/GenBank/DDBJ databases">
        <title>Genome sequence of Hyphococcus flavus.</title>
        <authorList>
            <person name="Rong J.-C."/>
            <person name="Zhao Q."/>
            <person name="Yi M."/>
            <person name="Wu J.-Y."/>
        </authorList>
    </citation>
    <scope>NUCLEOTIDE SEQUENCE</scope>
    <source>
        <strain evidence="3">MCCC 1K03223</strain>
    </source>
</reference>
<proteinExistence type="predicted"/>
<dbReference type="PROSITE" id="PS51208">
    <property type="entry name" value="AUTOTRANSPORTER"/>
    <property type="match status" value="1"/>
</dbReference>
<name>A0AAE9ZBI5_9PROT</name>
<dbReference type="InterPro" id="IPR005546">
    <property type="entry name" value="Autotransporte_beta"/>
</dbReference>
<accession>A0AAE9ZBI5</accession>
<dbReference type="SMART" id="SM00869">
    <property type="entry name" value="Autotransporter"/>
    <property type="match status" value="1"/>
</dbReference>
<gene>
    <name evidence="3" type="ORF">PUV54_09305</name>
</gene>
<dbReference type="Proteomes" id="UP001214043">
    <property type="component" value="Chromosome"/>
</dbReference>
<dbReference type="RefSeq" id="WP_274491950.1">
    <property type="nucleotide sequence ID" value="NZ_CP118166.1"/>
</dbReference>
<keyword evidence="4" id="KW-1185">Reference proteome</keyword>
<feature type="signal peptide" evidence="1">
    <location>
        <begin position="1"/>
        <end position="29"/>
    </location>
</feature>
<organism evidence="3 4">
    <name type="scientific">Hyphococcus flavus</name>
    <dbReference type="NCBI Taxonomy" id="1866326"/>
    <lineage>
        <taxon>Bacteria</taxon>
        <taxon>Pseudomonadati</taxon>
        <taxon>Pseudomonadota</taxon>
        <taxon>Alphaproteobacteria</taxon>
        <taxon>Parvularculales</taxon>
        <taxon>Parvularculaceae</taxon>
        <taxon>Hyphococcus</taxon>
    </lineage>
</organism>
<protein>
    <submittedName>
        <fullName evidence="3">Autotransporter outer membrane beta-barrel domain-containing protein</fullName>
    </submittedName>
</protein>
<feature type="domain" description="Autotransporter" evidence="2">
    <location>
        <begin position="2834"/>
        <end position="3132"/>
    </location>
</feature>
<keyword evidence="1" id="KW-0732">Signal</keyword>
<sequence length="3132" mass="307260">MTPAAKMNKKNRLGRLLATTCLTALPVFASSGHAQQINETGTDLGGGADKGTVSGGAVNVSGAADVRGVGVSTGTGSDRIENTSPIDVDVLANEAVVFSGFSAFQDGADVRAEGIGLFGHNGRDTLTNTGDINVQTTGVAGVVNLGLNLFGFLNFNAPSNVEVISTGIDGGFGADVIDNQGTIFSNSIAGISMIGQNPSSFEQGAIVEITSNATTTGIRGTRNRYETQNSGTMTLAAAASATSSTLDIEIVNGVVVDSSTNANSTVIGIEGDTIRDWISNSGTIIGVSSASALRGSFALSLSDGGIGDNSLNATAMNSGLWGGMSDDQLFNTGDITISAGAHVESTSVEINLIDVSGGSFNLAPEAVSVGIDGGIHDDLLDNSGAINSTATSESYNNSVNLSLIDATIVGGRISAGFDSGTDQDVEPPIQATAIGLSGGDGEDMLLNHVGGLLGLTGNANAESVTVSVAAIGVPEAAFQSLFLGETLASLDTFASSQIIGMTGGLNEDQLYNYGDITGMTTSTAQQVGVAVSIPAGFLPDAAGYLPGWTLGGAGAATWADAIGMSGDEGGDILFNDGLIDLTTLADALAVGVSVEIPDLSSSDGFAFDLSFTLADVVTDSDAFITGVSGGDGDDTLSNTEAGEIIVDATANAASTGIGVTAAVEAEGVVSEGVMVRAATDAEATATAMDGGAGDDTIINDGVADATANANANTVGVTFALEGVSGGGAAGVAAVDGSANATATAQSITGGDGADLLVNNGALSADATATANATGVSVALTGAQMGGFAGAGTLSITGATATADASGVDWSSDDQGAENRGSIETTATANAVGDSVSVGMSGTLAGFTLNASLADSSTTSVATASAFDAPSGDHEITNFETLSAISNTTADSDSIAAELGVVVQAGLAAGAALTRTVTDATATSTGIISDLGVDEITNLGTITADATADVSSTSLAIGLNGTLAGVAINAAAADGRSTATANATGISTGQFGDTALTVGTLTSTSNADANADSVAIEIAATVQAGLAAGAALTRADVTAGANSIGVATGDGADALGAAGTVDVMATATADADSVAVSGQGTAAGATLGATLVEASTTANADASGLNAGEGDDDVVNASTLTAMSMADASSTGVGVKIGANGAGFSGGLALANVSSNSNAAAAAMEGGLGADVITNFGMLDVDADADASGAAVSVTLEGVLAGASLGVSLTDATADATAYATGIAGDEAARLEVDSENDDDDNEVEIAATGSENADIITNYGALFVDTVAKSTGASVSVAAPVSFVPLGFALATAENTATGNAYGVDGGFGDDSIFNMADITVKSDVDVTGASAAASVSVLALGDFDGRAYSNAYGVTGGWGDDYLFNNATVMSTALADVLGVTATLNLAGGAVGDLSTTADADAFGIFGDAGPDTIFNEGAVTANADVKAASTNVSLSVVGFTVNDVSTHAFADATGIGGGGDNDTINNAGEVMAITLAESPGVSVSLTGAGAIFNDASTMTQATSHGLSGGAGDDEILNTNAVTATSTAKTMGVGVSVGLISGGTANVSTTADATAHAINGGSGADTIVNRSMLTSTATATTSSTGVNVNIAGAAFADGDTDSIAHAVGIAGGGGSDAILNESVINATANANNSAGAISVSLGGVADGDINTVSTANAAGIEGGAGDDVIGHDGAITAMTTANVNAQIVTVGAVGAGLGDVRLTAATNGFGIDGGEGSDEIITFEDSTIVVGSNITGNANNTSIQLVGGTSNKNVFGFTPSSTGVAGGGGDDNMALYGTADIDATTNFTLNNTAITLIGAAFDNSGVTSSPTATGVSGGAGDDVIYVGDLVDARSTNIFSMSGLTVNLAGYSSTKPTVGGTSTAIGVDAGGNNDTVLIDGRINANASSTNTVGGTQITILGANQSSAQTGAMSTAAGVLGGAGDDMLLLDGITDVDATATAKLNSLAFTLIGASVGNDSITAIATATGLDAGDDNDIAGNGGSMFVDTTSTLTTSGAIGVSFGAAVSSAATTSNATSSGILGGDGDDYLFNTGYLRVNSNASGTINRTNYAFVGGAVSSATANATANSLGIGGGAGADDIENTGTLKVISTSSTDASGNTIATVGGAKSSSNVAATARSVGIAGDAGDDFLKNFGVITVSASASPDSTNLANTGGFFTDGVTDSRTTTSTRVIGIDGGTGENVVWNTGGINIETLGTARTESRSDGDILDNIFGLDLDAVAKATSSNNGQDARGVSAGNEATTLYNDGVIDVAVRGHGYAYANADGDAIVDGDGTATAIVGVSTGRAYGFVAGNGDNTLVNAGEIIVLSRPTGNADAISDADGVDAFAQPDSRATASVSVNSARAAGAWLNNGDDVVVNEGLIDVTAEPRADQAEADAGFGGDVLGIDAFATATANANNASAYGIRAGNGDNTIYNTGDIIARSIPRAVANADARGVGFDGDASGSATANALNALAIGVETGSGNDLVWNEGTISAISNPSVSATVNRDTGRACAIDIGDVEVCESGEVGGSGANTNIDGRRAIGVSTNGGDDFIVNAGTITPSLGNATGNGEAILMGSGDDLLAMLGGSSVLGSINLGSGNDTLLLSGASTSNSNPTGSSGTDTLLFEGAGSFNRGFSSFETAMKTGEGLYIVPSLPSVTSLAIGGGTLQSTASYAFNTGGVYSPVIQGGGGHGRFASSGTATLGGAIEVIDAGGVYTNGATFEVVSGSSVAGSFATETLPEPTPLLSFDLVQLPSAVQVIADVASFATVASASKSDQSFASQLDEAVPVAGGALASHLARIQHLPEGADFEAEIAQLNPARFSDFAQDTAATAQRFESGARQRLSELRQVTLEGEDQSSFVRGANALRFANSSQFEAGDGVMFGAWRAEFGAAGDNFMGGSGTISGFDYLTPTGAIFGASFGTTRSYSAFAAFAGEEGQIDNFMMSFYASQRISSNQYLDAIISYGEQEYDSSSNISGSARFSPLQTNHEGRNLSASIETGRGFAFAGGQSEIFGGVRYETIGEGRFEAVAMGDVAFDIDRQDAHGLEGEIGIRFGWNKKSRAGAFLPRLSLAYNRRLALGSDRILASFADAPGVQFDLPSELRSKNKVRIGAGFDLLTAHNVSVSSRFEVDAVSPDENARGLLDLKFRW</sequence>
<dbReference type="SUPFAM" id="SSF103515">
    <property type="entry name" value="Autotransporter"/>
    <property type="match status" value="1"/>
</dbReference>
<evidence type="ECO:0000313" key="4">
    <source>
        <dbReference type="Proteomes" id="UP001214043"/>
    </source>
</evidence>
<evidence type="ECO:0000259" key="2">
    <source>
        <dbReference type="PROSITE" id="PS51208"/>
    </source>
</evidence>
<dbReference type="EMBL" id="CP118166">
    <property type="protein sequence ID" value="WDI30155.1"/>
    <property type="molecule type" value="Genomic_DNA"/>
</dbReference>
<feature type="chain" id="PRO_5042089455" evidence="1">
    <location>
        <begin position="30"/>
        <end position="3132"/>
    </location>
</feature>
<dbReference type="PRINTS" id="PR00313">
    <property type="entry name" value="CABNDNGRPT"/>
</dbReference>
<dbReference type="KEGG" id="hfl:PUV54_09305"/>
<dbReference type="InterPro" id="IPR036709">
    <property type="entry name" value="Autotransporte_beta_dom_sf"/>
</dbReference>
<evidence type="ECO:0000256" key="1">
    <source>
        <dbReference type="SAM" id="SignalP"/>
    </source>
</evidence>
<evidence type="ECO:0000313" key="3">
    <source>
        <dbReference type="EMBL" id="WDI30155.1"/>
    </source>
</evidence>